<evidence type="ECO:0000256" key="1">
    <source>
        <dbReference type="SAM" id="Coils"/>
    </source>
</evidence>
<reference evidence="3 4" key="1">
    <citation type="submission" date="2016-11" db="EMBL/GenBank/DDBJ databases">
        <title>The macronuclear genome of Stentor coeruleus: a giant cell with tiny introns.</title>
        <authorList>
            <person name="Slabodnick M."/>
            <person name="Ruby J.G."/>
            <person name="Reiff S.B."/>
            <person name="Swart E.C."/>
            <person name="Gosai S."/>
            <person name="Prabakaran S."/>
            <person name="Witkowska E."/>
            <person name="Larue G.E."/>
            <person name="Fisher S."/>
            <person name="Freeman R.M."/>
            <person name="Gunawardena J."/>
            <person name="Chu W."/>
            <person name="Stover N.A."/>
            <person name="Gregory B.D."/>
            <person name="Nowacki M."/>
            <person name="Derisi J."/>
            <person name="Roy S.W."/>
            <person name="Marshall W.F."/>
            <person name="Sood P."/>
        </authorList>
    </citation>
    <scope>NUCLEOTIDE SEQUENCE [LARGE SCALE GENOMIC DNA]</scope>
    <source>
        <strain evidence="3">WM001</strain>
    </source>
</reference>
<sequence length="1020" mass="119455">MDSKQFKEKIPRLALSEVNQNPGSCYNHIDADCLIPTFSIEQINEKPKENLEDQIDRLNTILESMLCGINNQSISFVNLSKIQEDSFDFLHSKTDTESKIQNSLLANDSLEILLQFTTQLQMKLQDLESKMNVFKKITDPLEFKNHIEGTLAKFLDHSNQVIQDPSLSYDIEQALNCFKATHEHSFMPFETFARVDKQVLNESLLNESSIFIKQPIKTDVECRLQELESSVDLYNSCLRSLGTQLSNLTQTQVQYSGLCPEIELPRFTSDVLSLISHILCKEKEIELQYKALPPINLNDHLTVACTYDEVLQINTRLQEIIHELSETGCDNEYTIKVGLLSIGISVYFDENSKSKYYNSNLMNNLLNNFCQNIDKRSQSLAKAQTPSLESYTDRQKTHINSSTFIEELNEQILELTRKVVNLQEINEMQEDMFKNIETAGEKRVEELETLLEEKMFEIEVKNKQIEAYKKGMSNAEIGNFINYAEKIKELREKENVIKSEYEKMELEKQKIVKQTIELLCNKKMKEGIKDYKKRQDVEGSEKRRYNSNRRDGRFKRDLSVERSRNDIRSESNNWDIKRSGSAKGLRCKIRKDMEWGCEEDDDDDDEGERSDKSKIFLRVNRKYKDPDSCECSTIYKTQKDIDSIDISNILEKSEIIENPDKSYYRSKSPDKSYYRSKSPKPVVPCQKTDQSTETDTTETPLQQKTTFEAECQTEDQNLEGTGDLIQLTQELNENYSKLEDSCCSENNEIIINNIKRIKKRINEIHTKQALIFTEKSIDYAERKLDIIEKELKKGSRFQTSPNLPNLTFQETLKRNERLEKCLSDLHILISNAENWDLNEEKAKFIRDKILYQQQKAKFDKKRSLLKQKICQVNDRQKKIAEIEEELNEKKIYLTVQGKKQDCYRQAIEEEWARIDSKRQDVLKCQKMIDDEWKNLAEASESFETLKKNEDLQGFSYRANCSQLMEKLSEIEENALKVEVQQTKLENARKRLDEEKTRLAEEWKKLEISKRISRDIERRRY</sequence>
<feature type="compositionally biased region" description="Basic and acidic residues" evidence="2">
    <location>
        <begin position="661"/>
        <end position="673"/>
    </location>
</feature>
<feature type="coiled-coil region" evidence="1">
    <location>
        <begin position="960"/>
        <end position="1001"/>
    </location>
</feature>
<evidence type="ECO:0000313" key="3">
    <source>
        <dbReference type="EMBL" id="OMJ70439.1"/>
    </source>
</evidence>
<dbReference type="EMBL" id="MPUH01001087">
    <property type="protein sequence ID" value="OMJ70439.1"/>
    <property type="molecule type" value="Genomic_DNA"/>
</dbReference>
<feature type="compositionally biased region" description="Low complexity" evidence="2">
    <location>
        <begin position="688"/>
        <end position="699"/>
    </location>
</feature>
<feature type="region of interest" description="Disordered" evidence="2">
    <location>
        <begin position="661"/>
        <end position="703"/>
    </location>
</feature>
<dbReference type="OrthoDB" id="441517at2759"/>
<name>A0A1R2B0Z7_9CILI</name>
<evidence type="ECO:0000313" key="4">
    <source>
        <dbReference type="Proteomes" id="UP000187209"/>
    </source>
</evidence>
<comment type="caution">
    <text evidence="3">The sequence shown here is derived from an EMBL/GenBank/DDBJ whole genome shotgun (WGS) entry which is preliminary data.</text>
</comment>
<dbReference type="AlphaFoldDB" id="A0A1R2B0Z7"/>
<feature type="coiled-coil region" evidence="1">
    <location>
        <begin position="405"/>
        <end position="510"/>
    </location>
</feature>
<organism evidence="3 4">
    <name type="scientific">Stentor coeruleus</name>
    <dbReference type="NCBI Taxonomy" id="5963"/>
    <lineage>
        <taxon>Eukaryota</taxon>
        <taxon>Sar</taxon>
        <taxon>Alveolata</taxon>
        <taxon>Ciliophora</taxon>
        <taxon>Postciliodesmatophora</taxon>
        <taxon>Heterotrichea</taxon>
        <taxon>Heterotrichida</taxon>
        <taxon>Stentoridae</taxon>
        <taxon>Stentor</taxon>
    </lineage>
</organism>
<keyword evidence="1" id="KW-0175">Coiled coil</keyword>
<proteinExistence type="predicted"/>
<keyword evidence="4" id="KW-1185">Reference proteome</keyword>
<gene>
    <name evidence="3" type="ORF">SteCoe_31578</name>
</gene>
<accession>A0A1R2B0Z7</accession>
<protein>
    <submittedName>
        <fullName evidence="3">Uncharacterized protein</fullName>
    </submittedName>
</protein>
<dbReference type="Proteomes" id="UP000187209">
    <property type="component" value="Unassembled WGS sequence"/>
</dbReference>
<evidence type="ECO:0000256" key="2">
    <source>
        <dbReference type="SAM" id="MobiDB-lite"/>
    </source>
</evidence>
<feature type="region of interest" description="Disordered" evidence="2">
    <location>
        <begin position="531"/>
        <end position="562"/>
    </location>
</feature>